<dbReference type="EMBL" id="JAPWDQ010000003">
    <property type="protein sequence ID" value="KAJ5491466.1"/>
    <property type="molecule type" value="Genomic_DNA"/>
</dbReference>
<keyword evidence="3" id="KW-1185">Reference proteome</keyword>
<feature type="region of interest" description="Disordered" evidence="1">
    <location>
        <begin position="50"/>
        <end position="118"/>
    </location>
</feature>
<reference evidence="2" key="2">
    <citation type="journal article" date="2023" name="IMA Fungus">
        <title>Comparative genomic study of the Penicillium genus elucidates a diverse pangenome and 15 lateral gene transfer events.</title>
        <authorList>
            <person name="Petersen C."/>
            <person name="Sorensen T."/>
            <person name="Nielsen M.R."/>
            <person name="Sondergaard T.E."/>
            <person name="Sorensen J.L."/>
            <person name="Fitzpatrick D.A."/>
            <person name="Frisvad J.C."/>
            <person name="Nielsen K.L."/>
        </authorList>
    </citation>
    <scope>NUCLEOTIDE SEQUENCE</scope>
    <source>
        <strain evidence="2">IBT 30728</strain>
    </source>
</reference>
<evidence type="ECO:0000256" key="1">
    <source>
        <dbReference type="SAM" id="MobiDB-lite"/>
    </source>
</evidence>
<evidence type="ECO:0000313" key="2">
    <source>
        <dbReference type="EMBL" id="KAJ5491466.1"/>
    </source>
</evidence>
<protein>
    <submittedName>
        <fullName evidence="2">Uncharacterized protein</fullName>
    </submittedName>
</protein>
<dbReference type="AlphaFoldDB" id="A0A9W9XFU7"/>
<evidence type="ECO:0000313" key="3">
    <source>
        <dbReference type="Proteomes" id="UP001148312"/>
    </source>
</evidence>
<sequence>MAKISIISNELMDPIASYLGKNDESTLVIRCVARARGLIRLPCLGFHHRGAPANPSTGRIHDPESGSGTIDSFFEKLDTEHRDNNERNQPPGTPSEESYRAVMMPHDQGYQAWNRAGP</sequence>
<name>A0A9W9XFU7_9EURO</name>
<reference evidence="2" key="1">
    <citation type="submission" date="2022-12" db="EMBL/GenBank/DDBJ databases">
        <authorList>
            <person name="Petersen C."/>
        </authorList>
    </citation>
    <scope>NUCLEOTIDE SEQUENCE</scope>
    <source>
        <strain evidence="2">IBT 30728</strain>
    </source>
</reference>
<dbReference type="RefSeq" id="XP_056792595.1">
    <property type="nucleotide sequence ID" value="XM_056932636.1"/>
</dbReference>
<dbReference type="Proteomes" id="UP001148312">
    <property type="component" value="Unassembled WGS sequence"/>
</dbReference>
<gene>
    <name evidence="2" type="ORF">N7539_003033</name>
</gene>
<accession>A0A9W9XFU7</accession>
<comment type="caution">
    <text evidence="2">The sequence shown here is derived from an EMBL/GenBank/DDBJ whole genome shotgun (WGS) entry which is preliminary data.</text>
</comment>
<feature type="compositionally biased region" description="Basic and acidic residues" evidence="1">
    <location>
        <begin position="73"/>
        <end position="86"/>
    </location>
</feature>
<organism evidence="2 3">
    <name type="scientific">Penicillium diatomitis</name>
    <dbReference type="NCBI Taxonomy" id="2819901"/>
    <lineage>
        <taxon>Eukaryota</taxon>
        <taxon>Fungi</taxon>
        <taxon>Dikarya</taxon>
        <taxon>Ascomycota</taxon>
        <taxon>Pezizomycotina</taxon>
        <taxon>Eurotiomycetes</taxon>
        <taxon>Eurotiomycetidae</taxon>
        <taxon>Eurotiales</taxon>
        <taxon>Aspergillaceae</taxon>
        <taxon>Penicillium</taxon>
    </lineage>
</organism>
<dbReference type="GeneID" id="81622885"/>
<proteinExistence type="predicted"/>